<reference evidence="1" key="1">
    <citation type="journal article" date="2019" name="Sci. Rep.">
        <title>Draft genome of Tanacetum cinerariifolium, the natural source of mosquito coil.</title>
        <authorList>
            <person name="Yamashiro T."/>
            <person name="Shiraishi A."/>
            <person name="Satake H."/>
            <person name="Nakayama K."/>
        </authorList>
    </citation>
    <scope>NUCLEOTIDE SEQUENCE</scope>
</reference>
<gene>
    <name evidence="1" type="ORF">Tci_927392</name>
</gene>
<feature type="non-terminal residue" evidence="1">
    <location>
        <position position="1"/>
    </location>
</feature>
<feature type="non-terminal residue" evidence="1">
    <location>
        <position position="94"/>
    </location>
</feature>
<organism evidence="1">
    <name type="scientific">Tanacetum cinerariifolium</name>
    <name type="common">Dalmatian daisy</name>
    <name type="synonym">Chrysanthemum cinerariifolium</name>
    <dbReference type="NCBI Taxonomy" id="118510"/>
    <lineage>
        <taxon>Eukaryota</taxon>
        <taxon>Viridiplantae</taxon>
        <taxon>Streptophyta</taxon>
        <taxon>Embryophyta</taxon>
        <taxon>Tracheophyta</taxon>
        <taxon>Spermatophyta</taxon>
        <taxon>Magnoliopsida</taxon>
        <taxon>eudicotyledons</taxon>
        <taxon>Gunneridae</taxon>
        <taxon>Pentapetalae</taxon>
        <taxon>asterids</taxon>
        <taxon>campanulids</taxon>
        <taxon>Asterales</taxon>
        <taxon>Asteraceae</taxon>
        <taxon>Asteroideae</taxon>
        <taxon>Anthemideae</taxon>
        <taxon>Anthemidinae</taxon>
        <taxon>Tanacetum</taxon>
    </lineage>
</organism>
<protein>
    <submittedName>
        <fullName evidence="1">Uncharacterized protein</fullName>
    </submittedName>
</protein>
<proteinExistence type="predicted"/>
<sequence>VRADDGVAAEEVAHAAVEQLGGARGDTAGDAEAAVRPRHQFGVGVEIDDADALDAVAVHPPLERAGVAAGLHVGDDDRRGINLVGTDLEIVRQD</sequence>
<name>A0A699X8E5_TANCI</name>
<dbReference type="AlphaFoldDB" id="A0A699X8E5"/>
<evidence type="ECO:0000313" key="1">
    <source>
        <dbReference type="EMBL" id="GFD55423.1"/>
    </source>
</evidence>
<dbReference type="EMBL" id="BKCJ011817790">
    <property type="protein sequence ID" value="GFD55423.1"/>
    <property type="molecule type" value="Genomic_DNA"/>
</dbReference>
<comment type="caution">
    <text evidence="1">The sequence shown here is derived from an EMBL/GenBank/DDBJ whole genome shotgun (WGS) entry which is preliminary data.</text>
</comment>
<accession>A0A699X8E5</accession>